<proteinExistence type="predicted"/>
<name>A0A251XTM2_9MICO</name>
<evidence type="ECO:0000313" key="1">
    <source>
        <dbReference type="EMBL" id="OUE08866.1"/>
    </source>
</evidence>
<sequence length="105" mass="11858">MPNGVVSEAYIVKVWKEGSATCAAKDAFIQRAMQEGRGLASGFWRMETCEHVGEELREPTHRSPGVPHLEVPVDPCEEMATNVIYRAVPSIDYPRQEPVMTEYHR</sequence>
<evidence type="ECO:0000313" key="2">
    <source>
        <dbReference type="Proteomes" id="UP000195106"/>
    </source>
</evidence>
<dbReference type="AlphaFoldDB" id="A0A251XTM2"/>
<gene>
    <name evidence="1" type="ORF">CMsap09_07975</name>
</gene>
<comment type="caution">
    <text evidence="1">The sequence shown here is derived from an EMBL/GenBank/DDBJ whole genome shotgun (WGS) entry which is preliminary data.</text>
</comment>
<organism evidence="1 2">
    <name type="scientific">Clavibacter michiganensis</name>
    <dbReference type="NCBI Taxonomy" id="28447"/>
    <lineage>
        <taxon>Bacteria</taxon>
        <taxon>Bacillati</taxon>
        <taxon>Actinomycetota</taxon>
        <taxon>Actinomycetes</taxon>
        <taxon>Micrococcales</taxon>
        <taxon>Microbacteriaceae</taxon>
        <taxon>Clavibacter</taxon>
    </lineage>
</organism>
<dbReference type="EMBL" id="MDHJ01000001">
    <property type="protein sequence ID" value="OUE08866.1"/>
    <property type="molecule type" value="Genomic_DNA"/>
</dbReference>
<protein>
    <submittedName>
        <fullName evidence="1">Uncharacterized protein</fullName>
    </submittedName>
</protein>
<reference evidence="1 2" key="1">
    <citation type="submission" date="2016-08" db="EMBL/GenBank/DDBJ databases">
        <title>Genome sequence of Clavibacter michiganensis spp. strain CASJ009.</title>
        <authorList>
            <person name="Thapa S.P."/>
            <person name="Coaker G."/>
        </authorList>
    </citation>
    <scope>NUCLEOTIDE SEQUENCE [LARGE SCALE GENOMIC DNA]</scope>
    <source>
        <strain evidence="1">CASJ009</strain>
    </source>
</reference>
<accession>A0A251XTM2</accession>
<dbReference type="Proteomes" id="UP000195106">
    <property type="component" value="Unassembled WGS sequence"/>
</dbReference>